<dbReference type="Gene3D" id="2.150.10.10">
    <property type="entry name" value="Serralysin-like metalloprotease, C-terminal"/>
    <property type="match status" value="1"/>
</dbReference>
<comment type="caution">
    <text evidence="2">The sequence shown here is derived from an EMBL/GenBank/DDBJ whole genome shotgun (WGS) entry which is preliminary data.</text>
</comment>
<protein>
    <submittedName>
        <fullName evidence="2">DUF4214 domain-containing protein</fullName>
    </submittedName>
</protein>
<dbReference type="PROSITE" id="PS00330">
    <property type="entry name" value="HEMOLYSIN_CALCIUM"/>
    <property type="match status" value="1"/>
</dbReference>
<dbReference type="AlphaFoldDB" id="A0A4Y9T021"/>
<reference evidence="2 3" key="1">
    <citation type="submission" date="2019-03" db="EMBL/GenBank/DDBJ databases">
        <title>Draft Genome Sequence of Duganella callidus sp. nov., a Novel Duganella Species Isolated from Cultivated Soil.</title>
        <authorList>
            <person name="Raths R."/>
            <person name="Peta V."/>
            <person name="Bucking H."/>
        </authorList>
    </citation>
    <scope>NUCLEOTIDE SEQUENCE [LARGE SCALE GENOMIC DNA]</scope>
    <source>
        <strain evidence="2 3">DN04</strain>
    </source>
</reference>
<dbReference type="InterPro" id="IPR011049">
    <property type="entry name" value="Serralysin-like_metalloprot_C"/>
</dbReference>
<keyword evidence="3" id="KW-1185">Reference proteome</keyword>
<evidence type="ECO:0000313" key="3">
    <source>
        <dbReference type="Proteomes" id="UP000297729"/>
    </source>
</evidence>
<dbReference type="InterPro" id="IPR018511">
    <property type="entry name" value="Hemolysin-typ_Ca-bd_CS"/>
</dbReference>
<dbReference type="GO" id="GO:0005509">
    <property type="term" value="F:calcium ion binding"/>
    <property type="evidence" value="ECO:0007669"/>
    <property type="project" value="InterPro"/>
</dbReference>
<accession>A0A4Y9T021</accession>
<evidence type="ECO:0000259" key="1">
    <source>
        <dbReference type="Pfam" id="PF13946"/>
    </source>
</evidence>
<feature type="domain" description="DUF4214" evidence="1">
    <location>
        <begin position="43"/>
        <end position="109"/>
    </location>
</feature>
<dbReference type="InterPro" id="IPR025282">
    <property type="entry name" value="DUF4214"/>
</dbReference>
<organism evidence="2 3">
    <name type="scientific">Duganella callida</name>
    <dbReference type="NCBI Taxonomy" id="2561932"/>
    <lineage>
        <taxon>Bacteria</taxon>
        <taxon>Pseudomonadati</taxon>
        <taxon>Pseudomonadota</taxon>
        <taxon>Betaproteobacteria</taxon>
        <taxon>Burkholderiales</taxon>
        <taxon>Oxalobacteraceae</taxon>
        <taxon>Telluria group</taxon>
        <taxon>Duganella</taxon>
    </lineage>
</organism>
<evidence type="ECO:0000313" key="2">
    <source>
        <dbReference type="EMBL" id="TFW30834.1"/>
    </source>
</evidence>
<sequence>MATTTAATATDIQTLYVAYFNRPADPLGLQAWLKTGASVAQIAAGFSASQEYTDTYGGKSPIDLVDSIYMNLFGRHAEPEGLLFWAGKLQDKSETFASIVLTIANGAQNDDKVAIDNKVAAAALFTASLDTSDDIRGYDGSAANAVAKAWLATITTDASFTANTTDAALQAVATAATTAHDVANNPPKTFTLTTGTDTITGSAGNDVINAIEASGAVATFTVGDTIDGGLGNDTLNITQTGAISVPLSVSVKNVETANLVSGTTGTTINSTTWAGLTALNVTAPGSVTATGAATTAVNVTNGSLAGGTVSVNGGSDVTVTSAAAAVGGSIVVGAAAAAAGAVTVTNTTTVADVAGAGTALTGAAITVTGGKSISVTSNAVSTSSDDAGDTLTVGTIIVTGDANTTTVSVSETAAAARTTSSAAIVNGVVTVADKNAASATAASTITSVSIDSYGAGSSVNSGALNSLTLSGKGAGTLSVTAGALTTPTVNTLALNLKGLSTAGGITLDSDYTTLNITGSTASSSVATLTANGVTKLNIAGDKAVTLGQTMSALAEVVVTNSAGVTLSNALGAATKFTGGAGADTITLSNAFTAAIATGAGDDVVKYSGAASTGGSVDAGAGNDTIVMSAAQAVTASADATFNSSFKGFEVLDIATGAGVAAINLAGINGVNSVVTRGVLAASTLTINGFASGGTLTLDAAAGNATTSEVAANVTNATLTANDTFNVKLSNSTGAGVAFGKVTLAGIETVNITTVDAGTSTSKAAAVDSVVLAAVDATKVVVTGHDGLSITNTGNVKITTFDASGVTADDSTDTSANLGVTFTSANNTASATVTIIGGEGDDVLTGGNAKDTITGGKGNDILTGGQGADTINTGIGHDVIVLNSTTDATTGVSTDSGTAAFDVVNGFKTVATAITTGVDFSDNAHFQSTAAGNANLNLLKLNVLTDDAGAGNGTAVTVAAHADATGTGQAVGVTYDVTDGILTLGGTGASAVDTLAEWLTEAAAVAGTNGDAIAFQFGSDTYVFVQNGAADVLVELVGVSGASALVKASGSTTADAGTILFA</sequence>
<gene>
    <name evidence="2" type="ORF">E4L98_01535</name>
</gene>
<dbReference type="OrthoDB" id="480426at2"/>
<dbReference type="PRINTS" id="PR00313">
    <property type="entry name" value="CABNDNGRPT"/>
</dbReference>
<dbReference type="RefSeq" id="WP_135199803.1">
    <property type="nucleotide sequence ID" value="NZ_SPVG01000018.1"/>
</dbReference>
<dbReference type="Pfam" id="PF13946">
    <property type="entry name" value="DUF4214"/>
    <property type="match status" value="1"/>
</dbReference>
<proteinExistence type="predicted"/>
<dbReference type="Pfam" id="PF00353">
    <property type="entry name" value="HemolysinCabind"/>
    <property type="match status" value="3"/>
</dbReference>
<dbReference type="InterPro" id="IPR001343">
    <property type="entry name" value="Hemolysn_Ca-bd"/>
</dbReference>
<dbReference type="EMBL" id="SPVG01000018">
    <property type="protein sequence ID" value="TFW30834.1"/>
    <property type="molecule type" value="Genomic_DNA"/>
</dbReference>
<name>A0A4Y9T021_9BURK</name>
<dbReference type="SUPFAM" id="SSF51120">
    <property type="entry name" value="beta-Roll"/>
    <property type="match status" value="1"/>
</dbReference>
<dbReference type="Proteomes" id="UP000297729">
    <property type="component" value="Unassembled WGS sequence"/>
</dbReference>